<dbReference type="GO" id="GO:0046854">
    <property type="term" value="P:phosphatidylinositol phosphate biosynthetic process"/>
    <property type="evidence" value="ECO:0007669"/>
    <property type="project" value="TreeGrafter"/>
</dbReference>
<dbReference type="PROSITE" id="PS51455">
    <property type="entry name" value="PIPK"/>
    <property type="match status" value="1"/>
</dbReference>
<feature type="region of interest" description="Disordered" evidence="4">
    <location>
        <begin position="479"/>
        <end position="527"/>
    </location>
</feature>
<dbReference type="GO" id="GO:0005524">
    <property type="term" value="F:ATP binding"/>
    <property type="evidence" value="ECO:0007669"/>
    <property type="project" value="UniProtKB-UniRule"/>
</dbReference>
<dbReference type="InterPro" id="IPR023610">
    <property type="entry name" value="PInositol-4/5-P-5/4-kinase"/>
</dbReference>
<dbReference type="InterPro" id="IPR002498">
    <property type="entry name" value="PInositol-4-P-4/5-kinase_core"/>
</dbReference>
<evidence type="ECO:0000256" key="1">
    <source>
        <dbReference type="ARBA" id="ARBA00004496"/>
    </source>
</evidence>
<dbReference type="Gene3D" id="3.30.800.10">
    <property type="entry name" value="Phosphatidylinositol Phosphate Kinase II Beta"/>
    <property type="match status" value="1"/>
</dbReference>
<keyword evidence="2" id="KW-0963">Cytoplasm</keyword>
<evidence type="ECO:0000256" key="4">
    <source>
        <dbReference type="SAM" id="MobiDB-lite"/>
    </source>
</evidence>
<dbReference type="Gene3D" id="3.30.810.10">
    <property type="entry name" value="2-Layer Sandwich"/>
    <property type="match status" value="1"/>
</dbReference>
<dbReference type="AlphaFoldDB" id="A0A7L3PWK4"/>
<dbReference type="GO" id="GO:0005737">
    <property type="term" value="C:cytoplasm"/>
    <property type="evidence" value="ECO:0007669"/>
    <property type="project" value="UniProtKB-SubCell"/>
</dbReference>
<dbReference type="InterPro" id="IPR027484">
    <property type="entry name" value="PInositol-4-P-5-kinase_N"/>
</dbReference>
<accession>A0A7L3PWK4</accession>
<evidence type="ECO:0000259" key="5">
    <source>
        <dbReference type="PROSITE" id="PS51455"/>
    </source>
</evidence>
<proteinExistence type="predicted"/>
<dbReference type="GO" id="GO:0005886">
    <property type="term" value="C:plasma membrane"/>
    <property type="evidence" value="ECO:0007669"/>
    <property type="project" value="TreeGrafter"/>
</dbReference>
<organism evidence="6 7">
    <name type="scientific">Xiphorhynchus elegans</name>
    <name type="common">elegant woodcreeper</name>
    <dbReference type="NCBI Taxonomy" id="269412"/>
    <lineage>
        <taxon>Eukaryota</taxon>
        <taxon>Metazoa</taxon>
        <taxon>Chordata</taxon>
        <taxon>Craniata</taxon>
        <taxon>Vertebrata</taxon>
        <taxon>Euteleostomi</taxon>
        <taxon>Archelosauria</taxon>
        <taxon>Archosauria</taxon>
        <taxon>Dinosauria</taxon>
        <taxon>Saurischia</taxon>
        <taxon>Theropoda</taxon>
        <taxon>Coelurosauria</taxon>
        <taxon>Aves</taxon>
        <taxon>Neognathae</taxon>
        <taxon>Neoaves</taxon>
        <taxon>Telluraves</taxon>
        <taxon>Australaves</taxon>
        <taxon>Passeriformes</taxon>
        <taxon>Dendrocolaptidae</taxon>
        <taxon>Xiphorhynchus</taxon>
    </lineage>
</organism>
<dbReference type="SMART" id="SM00330">
    <property type="entry name" value="PIPKc"/>
    <property type="match status" value="1"/>
</dbReference>
<feature type="non-terminal residue" evidence="6">
    <location>
        <position position="646"/>
    </location>
</feature>
<protein>
    <submittedName>
        <fullName evidence="6">PI51C kinase</fullName>
    </submittedName>
</protein>
<dbReference type="CDD" id="cd17308">
    <property type="entry name" value="PIPKc_PIP5K1C"/>
    <property type="match status" value="1"/>
</dbReference>
<dbReference type="Proteomes" id="UP000551443">
    <property type="component" value="Unassembled WGS sequence"/>
</dbReference>
<dbReference type="FunFam" id="3.30.800.10:FF:000001">
    <property type="entry name" value="phosphatidylinositol 4-phosphate 5-kinase type-1 gamma"/>
    <property type="match status" value="1"/>
</dbReference>
<evidence type="ECO:0000313" key="6">
    <source>
        <dbReference type="EMBL" id="NXU93358.1"/>
    </source>
</evidence>
<keyword evidence="3" id="KW-0547">Nucleotide-binding</keyword>
<feature type="domain" description="PIPK" evidence="5">
    <location>
        <begin position="27"/>
        <end position="395"/>
    </location>
</feature>
<dbReference type="PANTHER" id="PTHR23086">
    <property type="entry name" value="PHOSPHATIDYLINOSITOL-4-PHOSPHATE 5-KINASE"/>
    <property type="match status" value="1"/>
</dbReference>
<feature type="non-terminal residue" evidence="6">
    <location>
        <position position="1"/>
    </location>
</feature>
<feature type="region of interest" description="Disordered" evidence="4">
    <location>
        <begin position="448"/>
        <end position="467"/>
    </location>
</feature>
<comment type="subcellular location">
    <subcellularLocation>
        <location evidence="1">Cytoplasm</location>
    </subcellularLocation>
</comment>
<keyword evidence="3" id="KW-0067">ATP-binding</keyword>
<feature type="region of interest" description="Disordered" evidence="4">
    <location>
        <begin position="1"/>
        <end position="23"/>
    </location>
</feature>
<evidence type="ECO:0000313" key="7">
    <source>
        <dbReference type="Proteomes" id="UP000551443"/>
    </source>
</evidence>
<dbReference type="InterPro" id="IPR027483">
    <property type="entry name" value="PInositol-4-P-4/5-kinase_C_sf"/>
</dbReference>
<dbReference type="SUPFAM" id="SSF56104">
    <property type="entry name" value="SAICAR synthase-like"/>
    <property type="match status" value="1"/>
</dbReference>
<keyword evidence="3 6" id="KW-0418">Kinase</keyword>
<name>A0A7L3PWK4_9DEND</name>
<evidence type="ECO:0000256" key="2">
    <source>
        <dbReference type="ARBA" id="ARBA00022490"/>
    </source>
</evidence>
<sequence length="646" mass="72128">PGQPGQGKKIGHRSVDASGETTYKKTTSSTLKGAIQLGIGYTVGNLSSKPERDVLMQDFYVVESIFFPSEGSNLTPAHHYADFRFKTYAPVAFRYFRELFGIRPDDYLYSLCNEPLIELSNPGASGSLFYVTSDDEFIIKTVMHKEAEFLQKLLPGYYMNLNQNPRTLLPKFYGLYCVQSGGKNIRVVVMNNILPRVVKMHLKFDLKGSTYKRRASKKEKEKSSPTYKDLDFIQDMPEGLMLDADTFSALVKTLQRDCLVLESFKIMDYSLLLGVHNIDQQEREQLSEGAHSTSDEKRPVGQKALYSTAMESIQGGAARGEAIDTDDTMGGIPAVNGKGERLLLHVGIIDILQSYRFIKKLEHTWKALVHDGDTVSVHRPSFYAERFFKFMTNTVFRKNSSLKSSPSKKGRSALLAVKAVGPTAAFSASQLPSEKDDTQYDLRAARSYPTLDDEAGRPDLLPCTPPSFEEATTASIATTLSSTSLSVPERSPSETSEQPRYSRRRTHSSGQDGRSHEEVRVEEEQQISVELEPKCDVEIVAPEEEEEKEEAAPSACAIVTSTATIEVETASQASEPASQASDEDDVPVTDIYFFTDGRYWIYSPRQRRLRTTSHSSGIPTDERSWVYSPLHYSAQLHSVSDEESDT</sequence>
<gene>
    <name evidence="6" type="primary">Pip5k1c</name>
    <name evidence="6" type="ORF">XIPELE_R04943</name>
</gene>
<comment type="caution">
    <text evidence="6">The sequence shown here is derived from an EMBL/GenBank/DDBJ whole genome shotgun (WGS) entry which is preliminary data.</text>
</comment>
<dbReference type="EMBL" id="VZUH01079972">
    <property type="protein sequence ID" value="NXU93358.1"/>
    <property type="molecule type" value="Genomic_DNA"/>
</dbReference>
<evidence type="ECO:0000256" key="3">
    <source>
        <dbReference type="PROSITE-ProRule" id="PRU00781"/>
    </source>
</evidence>
<dbReference type="Pfam" id="PF01504">
    <property type="entry name" value="PIP5K"/>
    <property type="match status" value="1"/>
</dbReference>
<keyword evidence="3" id="KW-0808">Transferase</keyword>
<dbReference type="PANTHER" id="PTHR23086:SF26">
    <property type="entry name" value="PHOSPHATIDYLINOSITOL 4-PHOSPHATE 5-KINASE TYPE-1 GAMMA"/>
    <property type="match status" value="1"/>
</dbReference>
<dbReference type="GO" id="GO:0016308">
    <property type="term" value="F:1-phosphatidylinositol-4-phosphate 5-kinase activity"/>
    <property type="evidence" value="ECO:0007669"/>
    <property type="project" value="TreeGrafter"/>
</dbReference>
<keyword evidence="7" id="KW-1185">Reference proteome</keyword>
<feature type="compositionally biased region" description="Basic and acidic residues" evidence="4">
    <location>
        <begin position="513"/>
        <end position="523"/>
    </location>
</feature>
<reference evidence="6 7" key="1">
    <citation type="submission" date="2019-09" db="EMBL/GenBank/DDBJ databases">
        <title>Bird 10,000 Genomes (B10K) Project - Family phase.</title>
        <authorList>
            <person name="Zhang G."/>
        </authorList>
    </citation>
    <scope>NUCLEOTIDE SEQUENCE [LARGE SCALE GENOMIC DNA]</scope>
    <source>
        <strain evidence="6">OUT-0059</strain>
        <tissue evidence="6">Muscle</tissue>
    </source>
</reference>